<reference evidence="3" key="1">
    <citation type="journal article" date="2011" name="MBio">
        <title>Novel metabolic attributes of the genus Cyanothece, comprising a group of unicellular nitrogen-fixing Cyanobacteria.</title>
        <authorList>
            <person name="Bandyopadhyay A."/>
            <person name="Elvitigala T."/>
            <person name="Welsh E."/>
            <person name="Stockel J."/>
            <person name="Liberton M."/>
            <person name="Min H."/>
            <person name="Sherman L.A."/>
            <person name="Pakrasi H.B."/>
        </authorList>
    </citation>
    <scope>NUCLEOTIDE SEQUENCE [LARGE SCALE GENOMIC DNA]</scope>
    <source>
        <strain evidence="3">PCC 8801</strain>
    </source>
</reference>
<accession>B7K622</accession>
<dbReference type="eggNOG" id="ENOG5032S1I">
    <property type="taxonomic scope" value="Bacteria"/>
</dbReference>
<gene>
    <name evidence="2" type="ordered locus">PCC8801_4143</name>
</gene>
<dbReference type="PROSITE" id="PS51257">
    <property type="entry name" value="PROKAR_LIPOPROTEIN"/>
    <property type="match status" value="1"/>
</dbReference>
<dbReference type="RefSeq" id="WP_015785127.1">
    <property type="nucleotide sequence ID" value="NC_011726.1"/>
</dbReference>
<dbReference type="AlphaFoldDB" id="B7K622"/>
<sequence length="138" mass="15868">MIKIFTLIFLLTFTLFGCAETKVSQCQKIILITKNIAQESENNRQTKDIQKALKVADAFEEAAQNMKDLKISDEQLVKYQLGFAEVYQGYAQTTRQFVAALQKKDIPTLQLMQQQLRQLGRKEPELGEAMNRYCQSNL</sequence>
<dbReference type="Proteomes" id="UP000008204">
    <property type="component" value="Chromosome"/>
</dbReference>
<dbReference type="STRING" id="41431.PCC8801_4143"/>
<dbReference type="HOGENOM" id="CLU_140872_1_0_3"/>
<evidence type="ECO:0000313" key="2">
    <source>
        <dbReference type="EMBL" id="ACK68075.1"/>
    </source>
</evidence>
<proteinExistence type="predicted"/>
<evidence type="ECO:0000256" key="1">
    <source>
        <dbReference type="SAM" id="SignalP"/>
    </source>
</evidence>
<feature type="signal peptide" evidence="1">
    <location>
        <begin position="1"/>
        <end position="19"/>
    </location>
</feature>
<dbReference type="KEGG" id="cyp:PCC8801_4143"/>
<dbReference type="EMBL" id="CP001287">
    <property type="protein sequence ID" value="ACK68075.1"/>
    <property type="molecule type" value="Genomic_DNA"/>
</dbReference>
<dbReference type="OrthoDB" id="455956at2"/>
<protein>
    <recommendedName>
        <fullName evidence="4">Lipoprotein</fullName>
    </recommendedName>
</protein>
<keyword evidence="1" id="KW-0732">Signal</keyword>
<organism evidence="2 3">
    <name type="scientific">Rippkaea orientalis (strain PCC 8801 / RF-1)</name>
    <name type="common">Cyanothece sp. (strain PCC 8801)</name>
    <dbReference type="NCBI Taxonomy" id="41431"/>
    <lineage>
        <taxon>Bacteria</taxon>
        <taxon>Bacillati</taxon>
        <taxon>Cyanobacteriota</taxon>
        <taxon>Cyanophyceae</taxon>
        <taxon>Oscillatoriophycideae</taxon>
        <taxon>Chroococcales</taxon>
        <taxon>Aphanothecaceae</taxon>
        <taxon>Rippkaea</taxon>
        <taxon>Rippkaea orientalis</taxon>
    </lineage>
</organism>
<keyword evidence="3" id="KW-1185">Reference proteome</keyword>
<evidence type="ECO:0000313" key="3">
    <source>
        <dbReference type="Proteomes" id="UP000008204"/>
    </source>
</evidence>
<name>B7K622_RIPO1</name>
<evidence type="ECO:0008006" key="4">
    <source>
        <dbReference type="Google" id="ProtNLM"/>
    </source>
</evidence>
<feature type="chain" id="PRO_5002855992" description="Lipoprotein" evidence="1">
    <location>
        <begin position="20"/>
        <end position="138"/>
    </location>
</feature>